<dbReference type="GO" id="GO:0006450">
    <property type="term" value="P:regulation of translational fidelity"/>
    <property type="evidence" value="ECO:0007669"/>
    <property type="project" value="InterPro"/>
</dbReference>
<dbReference type="GO" id="GO:0050566">
    <property type="term" value="F:asparaginyl-tRNA synthase (glutamine-hydrolyzing) activity"/>
    <property type="evidence" value="ECO:0007669"/>
    <property type="project" value="RHEA"/>
</dbReference>
<dbReference type="EC" id="6.3.5.-" evidence="1"/>
<evidence type="ECO:0000313" key="3">
    <source>
        <dbReference type="Proteomes" id="UP000034711"/>
    </source>
</evidence>
<comment type="similarity">
    <text evidence="1">Belongs to the GatC family.</text>
</comment>
<dbReference type="InterPro" id="IPR003837">
    <property type="entry name" value="GatC"/>
</dbReference>
<name>A0A0G1XN91_9BACT</name>
<dbReference type="GO" id="GO:0016740">
    <property type="term" value="F:transferase activity"/>
    <property type="evidence" value="ECO:0007669"/>
    <property type="project" value="UniProtKB-KW"/>
</dbReference>
<evidence type="ECO:0000313" key="2">
    <source>
        <dbReference type="EMBL" id="KKW32723.1"/>
    </source>
</evidence>
<comment type="catalytic activity">
    <reaction evidence="1">
        <text>L-glutamyl-tRNA(Gln) + L-glutamine + ATP + H2O = L-glutaminyl-tRNA(Gln) + L-glutamate + ADP + phosphate + H(+)</text>
        <dbReference type="Rhea" id="RHEA:17521"/>
        <dbReference type="Rhea" id="RHEA-COMP:9681"/>
        <dbReference type="Rhea" id="RHEA-COMP:9684"/>
        <dbReference type="ChEBI" id="CHEBI:15377"/>
        <dbReference type="ChEBI" id="CHEBI:15378"/>
        <dbReference type="ChEBI" id="CHEBI:29985"/>
        <dbReference type="ChEBI" id="CHEBI:30616"/>
        <dbReference type="ChEBI" id="CHEBI:43474"/>
        <dbReference type="ChEBI" id="CHEBI:58359"/>
        <dbReference type="ChEBI" id="CHEBI:78520"/>
        <dbReference type="ChEBI" id="CHEBI:78521"/>
        <dbReference type="ChEBI" id="CHEBI:456216"/>
    </reaction>
</comment>
<comment type="caution">
    <text evidence="2">The sequence shown here is derived from an EMBL/GenBank/DDBJ whole genome shotgun (WGS) entry which is preliminary data.</text>
</comment>
<dbReference type="Gene3D" id="1.10.20.60">
    <property type="entry name" value="Glu-tRNAGln amidotransferase C subunit, N-terminal domain"/>
    <property type="match status" value="1"/>
</dbReference>
<accession>A0A0G1XN91</accession>
<dbReference type="Proteomes" id="UP000034711">
    <property type="component" value="Unassembled WGS sequence"/>
</dbReference>
<comment type="catalytic activity">
    <reaction evidence="1">
        <text>L-aspartyl-tRNA(Asn) + L-glutamine + ATP + H2O = L-asparaginyl-tRNA(Asn) + L-glutamate + ADP + phosphate + 2 H(+)</text>
        <dbReference type="Rhea" id="RHEA:14513"/>
        <dbReference type="Rhea" id="RHEA-COMP:9674"/>
        <dbReference type="Rhea" id="RHEA-COMP:9677"/>
        <dbReference type="ChEBI" id="CHEBI:15377"/>
        <dbReference type="ChEBI" id="CHEBI:15378"/>
        <dbReference type="ChEBI" id="CHEBI:29985"/>
        <dbReference type="ChEBI" id="CHEBI:30616"/>
        <dbReference type="ChEBI" id="CHEBI:43474"/>
        <dbReference type="ChEBI" id="CHEBI:58359"/>
        <dbReference type="ChEBI" id="CHEBI:78515"/>
        <dbReference type="ChEBI" id="CHEBI:78516"/>
        <dbReference type="ChEBI" id="CHEBI:456216"/>
    </reaction>
</comment>
<dbReference type="EMBL" id="LCRI01000015">
    <property type="protein sequence ID" value="KKW32723.1"/>
    <property type="molecule type" value="Genomic_DNA"/>
</dbReference>
<dbReference type="GO" id="GO:0050567">
    <property type="term" value="F:glutaminyl-tRNA synthase (glutamine-hydrolyzing) activity"/>
    <property type="evidence" value="ECO:0007669"/>
    <property type="project" value="UniProtKB-UniRule"/>
</dbReference>
<sequence length="101" mass="11442">MAFTDKEIKHLAKLSRLKLSADDMTLYQKQLGSILDYIAKLQGVNTEGVPELAHGSEATNTFREDEMQLCDPQTVDLIKKSFPRRQGDLLEVQAVFESRTE</sequence>
<dbReference type="SUPFAM" id="SSF141000">
    <property type="entry name" value="Glu-tRNAGln amidotransferase C subunit"/>
    <property type="match status" value="1"/>
</dbReference>
<keyword evidence="1" id="KW-0067">ATP-binding</keyword>
<keyword evidence="2" id="KW-0808">Transferase</keyword>
<keyword evidence="1" id="KW-0648">Protein biosynthesis</keyword>
<evidence type="ECO:0000256" key="1">
    <source>
        <dbReference type="HAMAP-Rule" id="MF_00122"/>
    </source>
</evidence>
<keyword evidence="1" id="KW-0547">Nucleotide-binding</keyword>
<dbReference type="GO" id="GO:0005524">
    <property type="term" value="F:ATP binding"/>
    <property type="evidence" value="ECO:0007669"/>
    <property type="project" value="UniProtKB-KW"/>
</dbReference>
<dbReference type="NCBIfam" id="TIGR00135">
    <property type="entry name" value="gatC"/>
    <property type="match status" value="1"/>
</dbReference>
<dbReference type="GO" id="GO:0006412">
    <property type="term" value="P:translation"/>
    <property type="evidence" value="ECO:0007669"/>
    <property type="project" value="UniProtKB-UniRule"/>
</dbReference>
<gene>
    <name evidence="1" type="primary">gatC</name>
    <name evidence="2" type="ORF">UY77_C0015G0008</name>
</gene>
<dbReference type="Pfam" id="PF02686">
    <property type="entry name" value="GatC"/>
    <property type="match status" value="1"/>
</dbReference>
<dbReference type="AlphaFoldDB" id="A0A0G1XN91"/>
<reference evidence="2 3" key="1">
    <citation type="journal article" date="2015" name="Nature">
        <title>rRNA introns, odd ribosomes, and small enigmatic genomes across a large radiation of phyla.</title>
        <authorList>
            <person name="Brown C.T."/>
            <person name="Hug L.A."/>
            <person name="Thomas B.C."/>
            <person name="Sharon I."/>
            <person name="Castelle C.J."/>
            <person name="Singh A."/>
            <person name="Wilkins M.J."/>
            <person name="Williams K.H."/>
            <person name="Banfield J.F."/>
        </authorList>
    </citation>
    <scope>NUCLEOTIDE SEQUENCE [LARGE SCALE GENOMIC DNA]</scope>
</reference>
<proteinExistence type="inferred from homology"/>
<organism evidence="2 3">
    <name type="scientific">Candidatus Uhrbacteria bacterium GW2011_GWA2_53_10</name>
    <dbReference type="NCBI Taxonomy" id="1618980"/>
    <lineage>
        <taxon>Bacteria</taxon>
        <taxon>Candidatus Uhriibacteriota</taxon>
    </lineage>
</organism>
<comment type="subunit">
    <text evidence="1">Heterotrimer of A, B and C subunits.</text>
</comment>
<keyword evidence="1" id="KW-0436">Ligase</keyword>
<dbReference type="HAMAP" id="MF_00122">
    <property type="entry name" value="GatC"/>
    <property type="match status" value="1"/>
</dbReference>
<protein>
    <recommendedName>
        <fullName evidence="1">Aspartyl/glutamyl-tRNA(Asn/Gln) amidotransferase subunit C</fullName>
        <shortName evidence="1">Asp/Glu-ADT subunit C</shortName>
        <ecNumber evidence="1">6.3.5.-</ecNumber>
    </recommendedName>
</protein>
<dbReference type="InterPro" id="IPR036113">
    <property type="entry name" value="Asp/Glu-ADT_sf_sub_c"/>
</dbReference>
<comment type="function">
    <text evidence="1">Allows the formation of correctly charged Asn-tRNA(Asn) or Gln-tRNA(Gln) through the transamidation of misacylated Asp-tRNA(Asn) or Glu-tRNA(Gln) in organisms which lack either or both of asparaginyl-tRNA or glutaminyl-tRNA synthetases. The reaction takes place in the presence of glutamine and ATP through an activated phospho-Asp-tRNA(Asn) or phospho-Glu-tRNA(Gln).</text>
</comment>